<dbReference type="EMBL" id="ML208429">
    <property type="protein sequence ID" value="TFK65672.1"/>
    <property type="molecule type" value="Genomic_DNA"/>
</dbReference>
<protein>
    <submittedName>
        <fullName evidence="1">Uncharacterized protein</fullName>
    </submittedName>
</protein>
<gene>
    <name evidence="1" type="ORF">BDN72DRAFT_900504</name>
</gene>
<sequence length="602" mass="69772">MLTPEKLLARENYGAYAPFQVIFPNHNLLPHHRWVFEKQAMKEEEMDTIIESASKLHQHHRPDILQCYERKRACHLEPSREEALVIQNYLQEYEQEVLRATETVTNTISKIASLCRELSDATCQLAFRATQRDVCKYLLSPIHHIHDDILQEIFLACLDSEDSTELSSNRAPLQLAAVCHRWRNVAISFPRLWRNIYVTHRRRGSFPLGKTWIRRCGYASLALHIDNDDESDWNGPLSSLLHGVRESPVQFKRLDLRFNSKRTANEVLPQLLYKHSNQVDVLAVNTLFDVPIPQVQELRLYLHEFPKDIAFPLPLFPQLTFLRIESEMHPSMLEVILFHCPNLHKVSVSLETNHTPPPFNPVREEGEQRVHSRLQHLGISNDGLRLPLDFLGHFSFPSLRVIEFYSHVFRSDTAAWLVSHPSLHQLRRLVLQFPQDTGFLLARIFASAESLEELTLDSFQDTFMTALMETLTNAPSSNETFLPSLKRLHLSVRTREVLLSPQLNNLVRVWSTQKQRRPLSGIYIHYARSSLGYEERAKVLELQSQEGLEVRVDFNHIADMWDSIVPWMFGLYPLAFNETRTLQVLEADGTVGTRSGPFYEVE</sequence>
<name>A0ACD3AIT1_9AGAR</name>
<evidence type="ECO:0000313" key="1">
    <source>
        <dbReference type="EMBL" id="TFK65672.1"/>
    </source>
</evidence>
<organism evidence="1 2">
    <name type="scientific">Pluteus cervinus</name>
    <dbReference type="NCBI Taxonomy" id="181527"/>
    <lineage>
        <taxon>Eukaryota</taxon>
        <taxon>Fungi</taxon>
        <taxon>Dikarya</taxon>
        <taxon>Basidiomycota</taxon>
        <taxon>Agaricomycotina</taxon>
        <taxon>Agaricomycetes</taxon>
        <taxon>Agaricomycetidae</taxon>
        <taxon>Agaricales</taxon>
        <taxon>Pluteineae</taxon>
        <taxon>Pluteaceae</taxon>
        <taxon>Pluteus</taxon>
    </lineage>
</organism>
<accession>A0ACD3AIT1</accession>
<reference evidence="1 2" key="1">
    <citation type="journal article" date="2019" name="Nat. Ecol. Evol.">
        <title>Megaphylogeny resolves global patterns of mushroom evolution.</title>
        <authorList>
            <person name="Varga T."/>
            <person name="Krizsan K."/>
            <person name="Foldi C."/>
            <person name="Dima B."/>
            <person name="Sanchez-Garcia M."/>
            <person name="Sanchez-Ramirez S."/>
            <person name="Szollosi G.J."/>
            <person name="Szarkandi J.G."/>
            <person name="Papp V."/>
            <person name="Albert L."/>
            <person name="Andreopoulos W."/>
            <person name="Angelini C."/>
            <person name="Antonin V."/>
            <person name="Barry K.W."/>
            <person name="Bougher N.L."/>
            <person name="Buchanan P."/>
            <person name="Buyck B."/>
            <person name="Bense V."/>
            <person name="Catcheside P."/>
            <person name="Chovatia M."/>
            <person name="Cooper J."/>
            <person name="Damon W."/>
            <person name="Desjardin D."/>
            <person name="Finy P."/>
            <person name="Geml J."/>
            <person name="Haridas S."/>
            <person name="Hughes K."/>
            <person name="Justo A."/>
            <person name="Karasinski D."/>
            <person name="Kautmanova I."/>
            <person name="Kiss B."/>
            <person name="Kocsube S."/>
            <person name="Kotiranta H."/>
            <person name="LaButti K.M."/>
            <person name="Lechner B.E."/>
            <person name="Liimatainen K."/>
            <person name="Lipzen A."/>
            <person name="Lukacs Z."/>
            <person name="Mihaltcheva S."/>
            <person name="Morgado L.N."/>
            <person name="Niskanen T."/>
            <person name="Noordeloos M.E."/>
            <person name="Ohm R.A."/>
            <person name="Ortiz-Santana B."/>
            <person name="Ovrebo C."/>
            <person name="Racz N."/>
            <person name="Riley R."/>
            <person name="Savchenko A."/>
            <person name="Shiryaev A."/>
            <person name="Soop K."/>
            <person name="Spirin V."/>
            <person name="Szebenyi C."/>
            <person name="Tomsovsky M."/>
            <person name="Tulloss R.E."/>
            <person name="Uehling J."/>
            <person name="Grigoriev I.V."/>
            <person name="Vagvolgyi C."/>
            <person name="Papp T."/>
            <person name="Martin F.M."/>
            <person name="Miettinen O."/>
            <person name="Hibbett D.S."/>
            <person name="Nagy L.G."/>
        </authorList>
    </citation>
    <scope>NUCLEOTIDE SEQUENCE [LARGE SCALE GENOMIC DNA]</scope>
    <source>
        <strain evidence="1 2">NL-1719</strain>
    </source>
</reference>
<proteinExistence type="predicted"/>
<evidence type="ECO:0000313" key="2">
    <source>
        <dbReference type="Proteomes" id="UP000308600"/>
    </source>
</evidence>
<dbReference type="Proteomes" id="UP000308600">
    <property type="component" value="Unassembled WGS sequence"/>
</dbReference>
<keyword evidence="2" id="KW-1185">Reference proteome</keyword>